<accession>A0ABW9IQR7</accession>
<sequence>MAADFEIRRQEPSALALELGLDYPLFVVWDLQADKRVPFGNYRRHDQAVARILRERRKRESRCVGCGESNQPGCLEGACCRG</sequence>
<evidence type="ECO:0000313" key="1">
    <source>
        <dbReference type="EMBL" id="MFM9649980.1"/>
    </source>
</evidence>
<keyword evidence="2" id="KW-1185">Reference proteome</keyword>
<evidence type="ECO:0000313" key="2">
    <source>
        <dbReference type="Proteomes" id="UP001631993"/>
    </source>
</evidence>
<gene>
    <name evidence="1" type="ORF">ACKI1S_28005</name>
</gene>
<organism evidence="1 2">
    <name type="scientific">Streptomyces galilaeus</name>
    <dbReference type="NCBI Taxonomy" id="33899"/>
    <lineage>
        <taxon>Bacteria</taxon>
        <taxon>Bacillati</taxon>
        <taxon>Actinomycetota</taxon>
        <taxon>Actinomycetes</taxon>
        <taxon>Kitasatosporales</taxon>
        <taxon>Streptomycetaceae</taxon>
        <taxon>Streptomyces</taxon>
    </lineage>
</organism>
<reference evidence="1 2" key="1">
    <citation type="submission" date="2024-12" db="EMBL/GenBank/DDBJ databases">
        <title>Forecasting of Potato common scab and diversities of Pathogenic streptomyces spp. in china.</title>
        <authorList>
            <person name="Handique U."/>
            <person name="Wu J."/>
        </authorList>
    </citation>
    <scope>NUCLEOTIDE SEQUENCE [LARGE SCALE GENOMIC DNA]</scope>
    <source>
        <strain evidence="1 2">ZRIMU1585</strain>
    </source>
</reference>
<proteinExistence type="predicted"/>
<name>A0ABW9IQR7_STRGJ</name>
<dbReference type="RefSeq" id="WP_409096786.1">
    <property type="nucleotide sequence ID" value="NZ_JBJVNE010000014.1"/>
</dbReference>
<comment type="caution">
    <text evidence="1">The sequence shown here is derived from an EMBL/GenBank/DDBJ whole genome shotgun (WGS) entry which is preliminary data.</text>
</comment>
<protein>
    <submittedName>
        <fullName evidence="1">Uncharacterized protein</fullName>
    </submittedName>
</protein>
<dbReference type="EMBL" id="JBJVNE010000014">
    <property type="protein sequence ID" value="MFM9649980.1"/>
    <property type="molecule type" value="Genomic_DNA"/>
</dbReference>
<dbReference type="Proteomes" id="UP001631993">
    <property type="component" value="Unassembled WGS sequence"/>
</dbReference>